<dbReference type="InterPro" id="IPR036837">
    <property type="entry name" value="Cation_efflux_CTD_sf"/>
</dbReference>
<evidence type="ECO:0000259" key="16">
    <source>
        <dbReference type="Pfam" id="PF01545"/>
    </source>
</evidence>
<dbReference type="InterPro" id="IPR027470">
    <property type="entry name" value="Cation_efflux_CTD"/>
</dbReference>
<evidence type="ECO:0000256" key="7">
    <source>
        <dbReference type="ARBA" id="ARBA00022906"/>
    </source>
</evidence>
<dbReference type="GO" id="GO:0015341">
    <property type="term" value="F:zinc efflux antiporter activity"/>
    <property type="evidence" value="ECO:0007669"/>
    <property type="project" value="TreeGrafter"/>
</dbReference>
<feature type="transmembrane region" description="Helical" evidence="15">
    <location>
        <begin position="158"/>
        <end position="175"/>
    </location>
</feature>
<dbReference type="GO" id="GO:0015086">
    <property type="term" value="F:cadmium ion transmembrane transporter activity"/>
    <property type="evidence" value="ECO:0007669"/>
    <property type="project" value="TreeGrafter"/>
</dbReference>
<dbReference type="Gene3D" id="3.30.70.1350">
    <property type="entry name" value="Cation efflux protein, cytoplasmic domain"/>
    <property type="match status" value="1"/>
</dbReference>
<keyword evidence="5" id="KW-0410">Iron transport</keyword>
<comment type="subcellular location">
    <subcellularLocation>
        <location evidence="1">Cell membrane</location>
        <topology evidence="1">Multi-pass membrane protein</topology>
    </subcellularLocation>
</comment>
<dbReference type="SUPFAM" id="SSF161111">
    <property type="entry name" value="Cation efflux protein transmembrane domain-like"/>
    <property type="match status" value="1"/>
</dbReference>
<feature type="transmembrane region" description="Helical" evidence="15">
    <location>
        <begin position="81"/>
        <end position="99"/>
    </location>
</feature>
<dbReference type="AlphaFoldDB" id="A0AB94IBT5"/>
<feature type="transmembrane region" description="Helical" evidence="15">
    <location>
        <begin position="12"/>
        <end position="33"/>
    </location>
</feature>
<proteinExistence type="inferred from homology"/>
<dbReference type="InterPro" id="IPR027469">
    <property type="entry name" value="Cation_efflux_TMD_sf"/>
</dbReference>
<keyword evidence="3" id="KW-0813">Transport</keyword>
<dbReference type="FunFam" id="3.30.70.1350:FF:000002">
    <property type="entry name" value="Ferrous-iron efflux pump FieF"/>
    <property type="match status" value="1"/>
</dbReference>
<evidence type="ECO:0000256" key="6">
    <source>
        <dbReference type="ARBA" id="ARBA00022692"/>
    </source>
</evidence>
<name>A0AB94IBT5_9GAMM</name>
<keyword evidence="19" id="KW-1185">Reference proteome</keyword>
<evidence type="ECO:0000256" key="8">
    <source>
        <dbReference type="ARBA" id="ARBA00022989"/>
    </source>
</evidence>
<comment type="catalytic activity">
    <reaction evidence="10">
        <text>Fe(2+)(in) + H(+)(out) = Fe(2+)(out) + H(+)(in)</text>
        <dbReference type="Rhea" id="RHEA:29439"/>
        <dbReference type="ChEBI" id="CHEBI:15378"/>
        <dbReference type="ChEBI" id="CHEBI:29033"/>
    </reaction>
</comment>
<dbReference type="GO" id="GO:0005886">
    <property type="term" value="C:plasma membrane"/>
    <property type="evidence" value="ECO:0007669"/>
    <property type="project" value="UniProtKB-SubCell"/>
</dbReference>
<evidence type="ECO:0000256" key="1">
    <source>
        <dbReference type="ARBA" id="ARBA00004651"/>
    </source>
</evidence>
<organism evidence="18 19">
    <name type="scientific">Candidatus Schmidhempelia bombi str. Bimp</name>
    <dbReference type="NCBI Taxonomy" id="1387197"/>
    <lineage>
        <taxon>Bacteria</taxon>
        <taxon>Pseudomonadati</taxon>
        <taxon>Pseudomonadota</taxon>
        <taxon>Gammaproteobacteria</taxon>
        <taxon>Orbales</taxon>
        <taxon>Orbaceae</taxon>
        <taxon>Candidatus Schmidhempelia</taxon>
    </lineage>
</organism>
<gene>
    <name evidence="18" type="ORF">O970_06745</name>
</gene>
<evidence type="ECO:0000256" key="5">
    <source>
        <dbReference type="ARBA" id="ARBA00022496"/>
    </source>
</evidence>
<evidence type="ECO:0000256" key="12">
    <source>
        <dbReference type="ARBA" id="ARBA00050984"/>
    </source>
</evidence>
<keyword evidence="7" id="KW-0864">Zinc transport</keyword>
<evidence type="ECO:0000256" key="3">
    <source>
        <dbReference type="ARBA" id="ARBA00022448"/>
    </source>
</evidence>
<evidence type="ECO:0000313" key="19">
    <source>
        <dbReference type="Proteomes" id="UP000506160"/>
    </source>
</evidence>
<evidence type="ECO:0000256" key="2">
    <source>
        <dbReference type="ARBA" id="ARBA00010212"/>
    </source>
</evidence>
<dbReference type="Gene3D" id="1.20.1510.10">
    <property type="entry name" value="Cation efflux protein transmembrane domain"/>
    <property type="match status" value="1"/>
</dbReference>
<comment type="catalytic activity">
    <reaction evidence="12">
        <text>Cd(2+)(in) + H(+)(out) = Cd(2+)(out) + H(+)(in)</text>
        <dbReference type="Rhea" id="RHEA:28739"/>
        <dbReference type="ChEBI" id="CHEBI:15378"/>
        <dbReference type="ChEBI" id="CHEBI:48775"/>
    </reaction>
</comment>
<evidence type="ECO:0000256" key="13">
    <source>
        <dbReference type="ARBA" id="ARBA00062926"/>
    </source>
</evidence>
<evidence type="ECO:0000313" key="18">
    <source>
        <dbReference type="EMBL" id="TEA26867.1"/>
    </source>
</evidence>
<feature type="transmembrane region" description="Helical" evidence="15">
    <location>
        <begin position="181"/>
        <end position="202"/>
    </location>
</feature>
<dbReference type="InterPro" id="IPR058533">
    <property type="entry name" value="Cation_efflux_TM"/>
</dbReference>
<accession>A0AB94IBT5</accession>
<dbReference type="PANTHER" id="PTHR43840">
    <property type="entry name" value="MITOCHONDRIAL METAL TRANSPORTER 1-RELATED"/>
    <property type="match status" value="1"/>
</dbReference>
<keyword evidence="4" id="KW-1003">Cell membrane</keyword>
<evidence type="ECO:0000256" key="9">
    <source>
        <dbReference type="ARBA" id="ARBA00023136"/>
    </source>
</evidence>
<dbReference type="GO" id="GO:0006882">
    <property type="term" value="P:intracellular zinc ion homeostasis"/>
    <property type="evidence" value="ECO:0007669"/>
    <property type="project" value="TreeGrafter"/>
</dbReference>
<dbReference type="InterPro" id="IPR050291">
    <property type="entry name" value="CDF_Transporter"/>
</dbReference>
<dbReference type="SUPFAM" id="SSF160240">
    <property type="entry name" value="Cation efflux protein cytoplasmic domain-like"/>
    <property type="match status" value="1"/>
</dbReference>
<keyword evidence="5" id="KW-0408">Iron</keyword>
<evidence type="ECO:0000256" key="15">
    <source>
        <dbReference type="SAM" id="Phobius"/>
    </source>
</evidence>
<evidence type="ECO:0000256" key="10">
    <source>
        <dbReference type="ARBA" id="ARBA00035584"/>
    </source>
</evidence>
<dbReference type="InterPro" id="IPR002524">
    <property type="entry name" value="Cation_efflux"/>
</dbReference>
<dbReference type="FunFam" id="1.20.1510.10:FF:000001">
    <property type="entry name" value="Ferrous-iron efflux pump FieF"/>
    <property type="match status" value="1"/>
</dbReference>
<keyword evidence="7" id="KW-0862">Zinc</keyword>
<feature type="domain" description="Cation efflux protein cytoplasmic" evidence="17">
    <location>
        <begin position="210"/>
        <end position="287"/>
    </location>
</feature>
<dbReference type="Pfam" id="PF16916">
    <property type="entry name" value="ZT_dimer"/>
    <property type="match status" value="1"/>
</dbReference>
<comment type="subunit">
    <text evidence="13">Homodimer. The subunits are held together in a parallel orientation through zinc binding at the interface of the cytoplasmic domains.</text>
</comment>
<dbReference type="RefSeq" id="WP_024496361.1">
    <property type="nucleotide sequence ID" value="NZ_AWGA01000064.1"/>
</dbReference>
<keyword evidence="9 15" id="KW-0472">Membrane</keyword>
<keyword evidence="7" id="KW-0406">Ion transport</keyword>
<dbReference type="NCBIfam" id="TIGR01297">
    <property type="entry name" value="CDF"/>
    <property type="match status" value="1"/>
</dbReference>
<keyword evidence="6 15" id="KW-0812">Transmembrane</keyword>
<comment type="catalytic activity">
    <reaction evidence="11">
        <text>Zn(2+)(in) + H(+)(out) = Zn(2+)(out) + H(+)(in)</text>
        <dbReference type="Rhea" id="RHEA:28839"/>
        <dbReference type="ChEBI" id="CHEBI:15378"/>
        <dbReference type="ChEBI" id="CHEBI:29105"/>
    </reaction>
</comment>
<sequence length="307" mass="33731">MNMNYDKLVKRATIFAVISAIFLLIIKLVAWWLTNSMTILASLFDSSIDLLASGANLIILRYALQPADRGHTFGHGKAEPLAALAQSAFIAGSAVFLLLNSVKSFISPEPLHFPIAGISISIVSIVFTFALNSYQQYVIRHTGSQAIQADMLHYKSDLLMNIAVLIALLLSWNGLIYADGIFAFLISLYILYSAFQIAYNAIQSLLDKALPDEEIKQIHDIVCQSPHVHGVHGIRTRQSGKTKFIQLHLELPDNLPLIDAHSIADQVEATLAQAFPNSDIIIHQDPCSVVAHELSIKSEISPPNILP</sequence>
<feature type="transmembrane region" description="Helical" evidence="15">
    <location>
        <begin position="39"/>
        <end position="60"/>
    </location>
</feature>
<dbReference type="Pfam" id="PF01545">
    <property type="entry name" value="Cation_efflux"/>
    <property type="match status" value="1"/>
</dbReference>
<dbReference type="EMBL" id="AWGA01000064">
    <property type="protein sequence ID" value="TEA26867.1"/>
    <property type="molecule type" value="Genomic_DNA"/>
</dbReference>
<dbReference type="GO" id="GO:0015093">
    <property type="term" value="F:ferrous iron transmembrane transporter activity"/>
    <property type="evidence" value="ECO:0007669"/>
    <property type="project" value="TreeGrafter"/>
</dbReference>
<evidence type="ECO:0000256" key="14">
    <source>
        <dbReference type="ARBA" id="ARBA00072262"/>
    </source>
</evidence>
<dbReference type="Proteomes" id="UP000506160">
    <property type="component" value="Unassembled WGS sequence"/>
</dbReference>
<comment type="similarity">
    <text evidence="2">Belongs to the cation diffusion facilitator (CDF) transporter (TC 2.A.4) family. FieF subfamily.</text>
</comment>
<comment type="caution">
    <text evidence="18">The sequence shown here is derived from an EMBL/GenBank/DDBJ whole genome shotgun (WGS) entry which is preliminary data.</text>
</comment>
<evidence type="ECO:0000256" key="4">
    <source>
        <dbReference type="ARBA" id="ARBA00022475"/>
    </source>
</evidence>
<evidence type="ECO:0000256" key="11">
    <source>
        <dbReference type="ARBA" id="ARBA00047695"/>
    </source>
</evidence>
<dbReference type="PANTHER" id="PTHR43840:SF41">
    <property type="entry name" value="CATION-EFFLUX PUMP FIEF"/>
    <property type="match status" value="1"/>
</dbReference>
<feature type="domain" description="Cation efflux protein transmembrane" evidence="16">
    <location>
        <begin position="14"/>
        <end position="206"/>
    </location>
</feature>
<reference evidence="18 19" key="1">
    <citation type="journal article" date="2014" name="Appl. Environ. Microbiol.">
        <title>Genomic features of a bumble bee symbiont reflect its host environment.</title>
        <authorList>
            <person name="Martinson V.G."/>
            <person name="Magoc T."/>
            <person name="Koch H."/>
            <person name="Salzberg S.L."/>
            <person name="Moran N.A."/>
        </authorList>
    </citation>
    <scope>NUCLEOTIDE SEQUENCE [LARGE SCALE GENOMIC DNA]</scope>
    <source>
        <strain evidence="18 19">Bimp</strain>
    </source>
</reference>
<evidence type="ECO:0000259" key="17">
    <source>
        <dbReference type="Pfam" id="PF16916"/>
    </source>
</evidence>
<protein>
    <recommendedName>
        <fullName evidence="14">Cation-efflux pump FieF</fullName>
    </recommendedName>
</protein>
<feature type="transmembrane region" description="Helical" evidence="15">
    <location>
        <begin position="111"/>
        <end position="131"/>
    </location>
</feature>
<keyword evidence="8 15" id="KW-1133">Transmembrane helix</keyword>